<evidence type="ECO:0000313" key="3">
    <source>
        <dbReference type="Proteomes" id="UP001344906"/>
    </source>
</evidence>
<dbReference type="SUPFAM" id="SSF46955">
    <property type="entry name" value="Putative DNA-binding domain"/>
    <property type="match status" value="1"/>
</dbReference>
<dbReference type="Proteomes" id="UP001344906">
    <property type="component" value="Unassembled WGS sequence"/>
</dbReference>
<evidence type="ECO:0000313" key="2">
    <source>
        <dbReference type="EMBL" id="GLV56292.1"/>
    </source>
</evidence>
<gene>
    <name evidence="2" type="ORF">KDH_31330</name>
</gene>
<dbReference type="InterPro" id="IPR041657">
    <property type="entry name" value="HTH_17"/>
</dbReference>
<organism evidence="2 3">
    <name type="scientific">Dictyobacter halimunensis</name>
    <dbReference type="NCBI Taxonomy" id="3026934"/>
    <lineage>
        <taxon>Bacteria</taxon>
        <taxon>Bacillati</taxon>
        <taxon>Chloroflexota</taxon>
        <taxon>Ktedonobacteria</taxon>
        <taxon>Ktedonobacterales</taxon>
        <taxon>Dictyobacteraceae</taxon>
        <taxon>Dictyobacter</taxon>
    </lineage>
</organism>
<dbReference type="InterPro" id="IPR010093">
    <property type="entry name" value="SinI_DNA-bd"/>
</dbReference>
<feature type="domain" description="Helix-turn-helix" evidence="1">
    <location>
        <begin position="8"/>
        <end position="60"/>
    </location>
</feature>
<evidence type="ECO:0000259" key="1">
    <source>
        <dbReference type="Pfam" id="PF12728"/>
    </source>
</evidence>
<reference evidence="2 3" key="1">
    <citation type="submission" date="2023-02" db="EMBL/GenBank/DDBJ databases">
        <title>Dictyobacter halimunensis sp. nov., a new member of the class Ktedonobacteria from forest soil in a geothermal area.</title>
        <authorList>
            <person name="Rachmania M.K."/>
            <person name="Ningsih F."/>
            <person name="Sakai Y."/>
            <person name="Yabe S."/>
            <person name="Yokota A."/>
            <person name="Sjamsuridzal W."/>
        </authorList>
    </citation>
    <scope>NUCLEOTIDE SEQUENCE [LARGE SCALE GENOMIC DNA]</scope>
    <source>
        <strain evidence="2 3">S3.2.2.5</strain>
    </source>
</reference>
<dbReference type="EMBL" id="BSRI01000002">
    <property type="protein sequence ID" value="GLV56292.1"/>
    <property type="molecule type" value="Genomic_DNA"/>
</dbReference>
<dbReference type="RefSeq" id="WP_338251465.1">
    <property type="nucleotide sequence ID" value="NZ_BSRI01000002.1"/>
</dbReference>
<proteinExistence type="predicted"/>
<protein>
    <recommendedName>
        <fullName evidence="1">Helix-turn-helix domain-containing protein</fullName>
    </recommendedName>
</protein>
<accession>A0ABQ6FPU8</accession>
<dbReference type="Pfam" id="PF12728">
    <property type="entry name" value="HTH_17"/>
    <property type="match status" value="1"/>
</dbReference>
<dbReference type="NCBIfam" id="TIGR01764">
    <property type="entry name" value="excise"/>
    <property type="match status" value="1"/>
</dbReference>
<comment type="caution">
    <text evidence="2">The sequence shown here is derived from an EMBL/GenBank/DDBJ whole genome shotgun (WGS) entry which is preliminary data.</text>
</comment>
<name>A0ABQ6FPU8_9CHLR</name>
<keyword evidence="3" id="KW-1185">Reference proteome</keyword>
<dbReference type="Gene3D" id="1.10.1660.10">
    <property type="match status" value="1"/>
</dbReference>
<dbReference type="InterPro" id="IPR009061">
    <property type="entry name" value="DNA-bd_dom_put_sf"/>
</dbReference>
<sequence>MANEEADLLTVGEVAKQLRVDDTTVRRWIKSGVLEAISLPHSGIRQAYRIRRSTLEALLAAPSSLLEEGNVGVETD</sequence>